<sequence>PNKHICAVCDFWHTQSAATLLNFTWVCLVPDVPVRYDFCSVRCAKKFEDQRVKEKVEMEEKKRKRRARFGLGDNGDSTTNSSTNYN</sequence>
<protein>
    <submittedName>
        <fullName evidence="1">604_t:CDS:1</fullName>
    </submittedName>
</protein>
<keyword evidence="2" id="KW-1185">Reference proteome</keyword>
<feature type="non-terminal residue" evidence="1">
    <location>
        <position position="1"/>
    </location>
</feature>
<dbReference type="Proteomes" id="UP000789860">
    <property type="component" value="Unassembled WGS sequence"/>
</dbReference>
<evidence type="ECO:0000313" key="1">
    <source>
        <dbReference type="EMBL" id="CAG8651076.1"/>
    </source>
</evidence>
<gene>
    <name evidence="1" type="ORF">SCALOS_LOCUS8668</name>
</gene>
<proteinExistence type="predicted"/>
<evidence type="ECO:0000313" key="2">
    <source>
        <dbReference type="Proteomes" id="UP000789860"/>
    </source>
</evidence>
<organism evidence="1 2">
    <name type="scientific">Scutellospora calospora</name>
    <dbReference type="NCBI Taxonomy" id="85575"/>
    <lineage>
        <taxon>Eukaryota</taxon>
        <taxon>Fungi</taxon>
        <taxon>Fungi incertae sedis</taxon>
        <taxon>Mucoromycota</taxon>
        <taxon>Glomeromycotina</taxon>
        <taxon>Glomeromycetes</taxon>
        <taxon>Diversisporales</taxon>
        <taxon>Gigasporaceae</taxon>
        <taxon>Scutellospora</taxon>
    </lineage>
</organism>
<dbReference type="EMBL" id="CAJVPM010023776">
    <property type="protein sequence ID" value="CAG8651076.1"/>
    <property type="molecule type" value="Genomic_DNA"/>
</dbReference>
<comment type="caution">
    <text evidence="1">The sequence shown here is derived from an EMBL/GenBank/DDBJ whole genome shotgun (WGS) entry which is preliminary data.</text>
</comment>
<accession>A0ACA9NFC4</accession>
<name>A0ACA9NFC4_9GLOM</name>
<reference evidence="1" key="1">
    <citation type="submission" date="2021-06" db="EMBL/GenBank/DDBJ databases">
        <authorList>
            <person name="Kallberg Y."/>
            <person name="Tangrot J."/>
            <person name="Rosling A."/>
        </authorList>
    </citation>
    <scope>NUCLEOTIDE SEQUENCE</scope>
    <source>
        <strain evidence="1">AU212A</strain>
    </source>
</reference>